<sequence>MKQLPLTDEWFHGAVSLEHREEGVKPWRIPYADYELYAPEGIGGKAEICAGVRLRLRSDSAEVAVSFLPLADAAAMDCLVAGQLFLTLTLPPGATEALFSGLPAGINDLEIWLPQNIGMTVTGLRIGSGAAGDPLPDRRPRWITYGSSITQCVAASSPSRAWPAIAAADCGWNVTNLGFSGNCHMEPMIGRLIRDLPADFISICVGVNIYGAGTLSPRMFKPLLIGLLETIRDRHKETPLLVISPIYGTVRETEPNPLGFTLPMMREDIRQTVELLRERGDRQLYDLDGLSWFGPEDEAFLTDGLHPGAKGYELLGRRFRALQQTALQARQLQQTKGEI</sequence>
<proteinExistence type="predicted"/>
<protein>
    <submittedName>
        <fullName evidence="3">Uncharacterized protein</fullName>
    </submittedName>
</protein>
<gene>
    <name evidence="3" type="ORF">PRIO_1923</name>
</gene>
<dbReference type="RefSeq" id="WP_020429611.1">
    <property type="nucleotide sequence ID" value="NZ_AGBD01000895.1"/>
</dbReference>
<feature type="domain" description="SGNH hydrolase-type esterase" evidence="1">
    <location>
        <begin position="143"/>
        <end position="309"/>
    </location>
</feature>
<dbReference type="Proteomes" id="UP000033163">
    <property type="component" value="Chromosome I"/>
</dbReference>
<evidence type="ECO:0000259" key="1">
    <source>
        <dbReference type="Pfam" id="PF14606"/>
    </source>
</evidence>
<organism evidence="3 4">
    <name type="scientific">Paenibacillus riograndensis SBR5</name>
    <dbReference type="NCBI Taxonomy" id="1073571"/>
    <lineage>
        <taxon>Bacteria</taxon>
        <taxon>Bacillati</taxon>
        <taxon>Bacillota</taxon>
        <taxon>Bacilli</taxon>
        <taxon>Bacillales</taxon>
        <taxon>Paenibacillaceae</taxon>
        <taxon>Paenibacillus</taxon>
        <taxon>Paenibacillus sonchi group</taxon>
    </lineage>
</organism>
<name>A0A0E3WGY2_9BACL</name>
<evidence type="ECO:0000259" key="2">
    <source>
        <dbReference type="Pfam" id="PF21181"/>
    </source>
</evidence>
<dbReference type="AlphaFoldDB" id="A0A0E3WGY2"/>
<dbReference type="Gene3D" id="2.60.120.260">
    <property type="entry name" value="Galactose-binding domain-like"/>
    <property type="match status" value="1"/>
</dbReference>
<dbReference type="HOGENOM" id="CLU_059193_0_0_9"/>
<feature type="domain" description="SsfX3-like N-terminal" evidence="2">
    <location>
        <begin position="11"/>
        <end position="115"/>
    </location>
</feature>
<dbReference type="InterPro" id="IPR036514">
    <property type="entry name" value="SGNH_hydro_sf"/>
</dbReference>
<dbReference type="InterPro" id="IPR013830">
    <property type="entry name" value="SGNH_hydro"/>
</dbReference>
<dbReference type="InterPro" id="IPR048977">
    <property type="entry name" value="SsfX3-like_N"/>
</dbReference>
<dbReference type="SUPFAM" id="SSF52266">
    <property type="entry name" value="SGNH hydrolase"/>
    <property type="match status" value="1"/>
</dbReference>
<evidence type="ECO:0000313" key="3">
    <source>
        <dbReference type="EMBL" id="CQR54333.1"/>
    </source>
</evidence>
<dbReference type="EMBL" id="LN831776">
    <property type="protein sequence ID" value="CQR54333.1"/>
    <property type="molecule type" value="Genomic_DNA"/>
</dbReference>
<dbReference type="Pfam" id="PF14606">
    <property type="entry name" value="Lipase_GDSL_3"/>
    <property type="match status" value="1"/>
</dbReference>
<dbReference type="Pfam" id="PF21181">
    <property type="entry name" value="SsfX3_N"/>
    <property type="match status" value="1"/>
</dbReference>
<dbReference type="STRING" id="483937.AMQ84_15480"/>
<dbReference type="Gene3D" id="3.40.50.1110">
    <property type="entry name" value="SGNH hydrolase"/>
    <property type="match status" value="1"/>
</dbReference>
<accession>A0A0E3WGY2</accession>
<evidence type="ECO:0000313" key="4">
    <source>
        <dbReference type="Proteomes" id="UP000033163"/>
    </source>
</evidence>
<reference evidence="4" key="1">
    <citation type="submission" date="2015-03" db="EMBL/GenBank/DDBJ databases">
        <authorList>
            <person name="Wibberg D."/>
        </authorList>
    </citation>
    <scope>NUCLEOTIDE SEQUENCE [LARGE SCALE GENOMIC DNA]</scope>
</reference>
<dbReference type="KEGG" id="pri:PRIO_1923"/>
<dbReference type="PATRIC" id="fig|1073571.4.peg.2019"/>